<keyword evidence="1" id="KW-0812">Transmembrane</keyword>
<reference evidence="2 3" key="1">
    <citation type="submission" date="2016-11" db="EMBL/GenBank/DDBJ databases">
        <title>Trade-off between light-utilization and light-protection in marine flavobacteria.</title>
        <authorList>
            <person name="Kumagai Y."/>
        </authorList>
    </citation>
    <scope>NUCLEOTIDE SEQUENCE [LARGE SCALE GENOMIC DNA]</scope>
    <source>
        <strain evidence="2 3">ATCC 700397</strain>
    </source>
</reference>
<feature type="transmembrane region" description="Helical" evidence="1">
    <location>
        <begin position="48"/>
        <end position="68"/>
    </location>
</feature>
<keyword evidence="1" id="KW-0472">Membrane</keyword>
<dbReference type="AlphaFoldDB" id="A0A2S7KZK9"/>
<evidence type="ECO:0000313" key="2">
    <source>
        <dbReference type="EMBL" id="PQB08102.1"/>
    </source>
</evidence>
<accession>A0A2S7KZK9</accession>
<dbReference type="RefSeq" id="WP_104810306.1">
    <property type="nucleotide sequence ID" value="NZ_MQUA01000013.1"/>
</dbReference>
<keyword evidence="3" id="KW-1185">Reference proteome</keyword>
<organism evidence="2 3">
    <name type="scientific">Polaribacter filamentus</name>
    <dbReference type="NCBI Taxonomy" id="53483"/>
    <lineage>
        <taxon>Bacteria</taxon>
        <taxon>Pseudomonadati</taxon>
        <taxon>Bacteroidota</taxon>
        <taxon>Flavobacteriia</taxon>
        <taxon>Flavobacteriales</taxon>
        <taxon>Flavobacteriaceae</taxon>
    </lineage>
</organism>
<keyword evidence="1" id="KW-1133">Transmembrane helix</keyword>
<dbReference type="OrthoDB" id="1202973at2"/>
<proteinExistence type="predicted"/>
<evidence type="ECO:0000313" key="3">
    <source>
        <dbReference type="Proteomes" id="UP000239522"/>
    </source>
</evidence>
<sequence>MKYLKTVTKERGILTSPYKQEIKKNMRLEKSKSISQIKSMVINHERKIESATGVILQVSLFTFAIILFTF</sequence>
<protein>
    <submittedName>
        <fullName evidence="2">Uncharacterized protein</fullName>
    </submittedName>
</protein>
<dbReference type="EMBL" id="MQUA01000013">
    <property type="protein sequence ID" value="PQB08102.1"/>
    <property type="molecule type" value="Genomic_DNA"/>
</dbReference>
<dbReference type="Proteomes" id="UP000239522">
    <property type="component" value="Unassembled WGS sequence"/>
</dbReference>
<name>A0A2S7KZK9_9FLAO</name>
<gene>
    <name evidence="2" type="ORF">BST83_13850</name>
</gene>
<comment type="caution">
    <text evidence="2">The sequence shown here is derived from an EMBL/GenBank/DDBJ whole genome shotgun (WGS) entry which is preliminary data.</text>
</comment>
<evidence type="ECO:0000256" key="1">
    <source>
        <dbReference type="SAM" id="Phobius"/>
    </source>
</evidence>